<dbReference type="RefSeq" id="WP_141007620.1">
    <property type="nucleotide sequence ID" value="NZ_BAAAOR010000030.1"/>
</dbReference>
<dbReference type="PANTHER" id="PTHR36510:SF1">
    <property type="entry name" value="GLUTAMATE--CYSTEINE LIGASE 2-RELATED"/>
    <property type="match status" value="1"/>
</dbReference>
<comment type="caution">
    <text evidence="6">The sequence shown here is derived from an EMBL/GenBank/DDBJ whole genome shotgun (WGS) entry which is preliminary data.</text>
</comment>
<reference evidence="6 7" key="1">
    <citation type="journal article" date="2019" name="Int. J. Syst. Evol. Microbiol.">
        <title>The Global Catalogue of Microorganisms (GCM) 10K type strain sequencing project: providing services to taxonomists for standard genome sequencing and annotation.</title>
        <authorList>
            <consortium name="The Broad Institute Genomics Platform"/>
            <consortium name="The Broad Institute Genome Sequencing Center for Infectious Disease"/>
            <person name="Wu L."/>
            <person name="Ma J."/>
        </authorList>
    </citation>
    <scope>NUCLEOTIDE SEQUENCE [LARGE SCALE GENOMIC DNA]</scope>
    <source>
        <strain evidence="6 7">JCM 14942</strain>
    </source>
</reference>
<dbReference type="NCBIfam" id="TIGR02050">
    <property type="entry name" value="gshA_cyan_rel"/>
    <property type="match status" value="1"/>
</dbReference>
<keyword evidence="3 5" id="KW-0067">ATP-binding</keyword>
<evidence type="ECO:0000313" key="7">
    <source>
        <dbReference type="Proteomes" id="UP001500842"/>
    </source>
</evidence>
<evidence type="ECO:0000256" key="5">
    <source>
        <dbReference type="HAMAP-Rule" id="MF_01609"/>
    </source>
</evidence>
<dbReference type="Gene3D" id="3.30.590.20">
    <property type="match status" value="1"/>
</dbReference>
<comment type="catalytic activity">
    <reaction evidence="4 5">
        <text>L-cysteine + L-glutamate + ATP = gamma-L-glutamyl-L-cysteine + ADP + phosphate + H(+)</text>
        <dbReference type="Rhea" id="RHEA:13285"/>
        <dbReference type="ChEBI" id="CHEBI:15378"/>
        <dbReference type="ChEBI" id="CHEBI:29985"/>
        <dbReference type="ChEBI" id="CHEBI:30616"/>
        <dbReference type="ChEBI" id="CHEBI:35235"/>
        <dbReference type="ChEBI" id="CHEBI:43474"/>
        <dbReference type="ChEBI" id="CHEBI:58173"/>
        <dbReference type="ChEBI" id="CHEBI:456216"/>
        <dbReference type="EC" id="6.3.2.2"/>
    </reaction>
</comment>
<dbReference type="Pfam" id="PF04107">
    <property type="entry name" value="GCS2"/>
    <property type="match status" value="1"/>
</dbReference>
<keyword evidence="7" id="KW-1185">Reference proteome</keyword>
<comment type="function">
    <text evidence="5">ATP-dependent carboxylate-amine ligase which exhibits weak glutamate--cysteine ligase activity.</text>
</comment>
<dbReference type="PANTHER" id="PTHR36510">
    <property type="entry name" value="GLUTAMATE--CYSTEINE LIGASE 2-RELATED"/>
    <property type="match status" value="1"/>
</dbReference>
<dbReference type="InterPro" id="IPR014746">
    <property type="entry name" value="Gln_synth/guanido_kin_cat_dom"/>
</dbReference>
<dbReference type="InterPro" id="IPR006336">
    <property type="entry name" value="GCS2"/>
</dbReference>
<proteinExistence type="inferred from homology"/>
<dbReference type="GO" id="GO:0016874">
    <property type="term" value="F:ligase activity"/>
    <property type="evidence" value="ECO:0007669"/>
    <property type="project" value="UniProtKB-KW"/>
</dbReference>
<evidence type="ECO:0000256" key="4">
    <source>
        <dbReference type="ARBA" id="ARBA00048819"/>
    </source>
</evidence>
<evidence type="ECO:0000313" key="6">
    <source>
        <dbReference type="EMBL" id="GAA1536679.1"/>
    </source>
</evidence>
<gene>
    <name evidence="6" type="ORF">GCM10009788_44340</name>
</gene>
<protein>
    <recommendedName>
        <fullName evidence="5">Putative glutamate--cysteine ligase 2</fullName>
        <ecNumber evidence="5">6.3.2.2</ecNumber>
    </recommendedName>
    <alternativeName>
        <fullName evidence="5">Gamma-glutamylcysteine synthetase 2</fullName>
        <shortName evidence="5">GCS 2</shortName>
        <shortName evidence="5">Gamma-GCS 2</shortName>
    </alternativeName>
</protein>
<dbReference type="Proteomes" id="UP001500842">
    <property type="component" value="Unassembled WGS sequence"/>
</dbReference>
<sequence>MDRRTMGVEEELLLVDPETRAAVPRAEQVLRHAAEHDLDPLEELDHELFAHQLETRTPPVTDAAELRGHLVRLRRRAALAADGAGVLTAASGAVPLPGAPPRTTRDDRYLTMVETYGEVARPGGTCGQHVHVRVDGDEEGVRAIDSLAPWLPVLLAISANSPFYHGRDTRYASWRSQAWAQWPSAGPTEAFGSAAAYHALSRQLIASGAAMDQGMLYFDARLSAHQPTVEVRIADVCTDPDDATLVAVLARALVCRELDGGGLPAGRWRAELLRASRWRAARHGLTDRLLDPVTGVLEPARAVLEGLLAAVTDQLEEYGDADLVRAAIPRVLAEGGATRQRAVHERSDGSLPAVVDDLVRRTNAG</sequence>
<dbReference type="EC" id="6.3.2.2" evidence="5"/>
<comment type="similarity">
    <text evidence="5">Belongs to the glutamate--cysteine ligase type 2 family. YbdK subfamily.</text>
</comment>
<dbReference type="EMBL" id="BAAAOR010000030">
    <property type="protein sequence ID" value="GAA1536679.1"/>
    <property type="molecule type" value="Genomic_DNA"/>
</dbReference>
<evidence type="ECO:0000256" key="3">
    <source>
        <dbReference type="ARBA" id="ARBA00022840"/>
    </source>
</evidence>
<keyword evidence="1 5" id="KW-0436">Ligase</keyword>
<evidence type="ECO:0000256" key="1">
    <source>
        <dbReference type="ARBA" id="ARBA00022598"/>
    </source>
</evidence>
<dbReference type="InterPro" id="IPR050141">
    <property type="entry name" value="GCL_type2/YbdK_subfam"/>
</dbReference>
<evidence type="ECO:0000256" key="2">
    <source>
        <dbReference type="ARBA" id="ARBA00022741"/>
    </source>
</evidence>
<dbReference type="SUPFAM" id="SSF55931">
    <property type="entry name" value="Glutamine synthetase/guanido kinase"/>
    <property type="match status" value="1"/>
</dbReference>
<dbReference type="InterPro" id="IPR011793">
    <property type="entry name" value="YbdK"/>
</dbReference>
<name>A0ABN2BC53_9ACTN</name>
<dbReference type="NCBIfam" id="NF010041">
    <property type="entry name" value="PRK13517.1-1"/>
    <property type="match status" value="1"/>
</dbReference>
<accession>A0ABN2BC53</accession>
<dbReference type="HAMAP" id="MF_01609">
    <property type="entry name" value="Glu_cys_ligase_2"/>
    <property type="match status" value="1"/>
</dbReference>
<organism evidence="6 7">
    <name type="scientific">Nocardioides humi</name>
    <dbReference type="NCBI Taxonomy" id="449461"/>
    <lineage>
        <taxon>Bacteria</taxon>
        <taxon>Bacillati</taxon>
        <taxon>Actinomycetota</taxon>
        <taxon>Actinomycetes</taxon>
        <taxon>Propionibacteriales</taxon>
        <taxon>Nocardioidaceae</taxon>
        <taxon>Nocardioides</taxon>
    </lineage>
</organism>
<keyword evidence="2 5" id="KW-0547">Nucleotide-binding</keyword>